<dbReference type="InterPro" id="IPR010620">
    <property type="entry name" value="SBBP_repeat"/>
</dbReference>
<dbReference type="PANTHER" id="PTHR35580">
    <property type="entry name" value="CELL SURFACE GLYCOPROTEIN (S-LAYER PROTEIN)-LIKE PROTEIN"/>
    <property type="match status" value="1"/>
</dbReference>
<dbReference type="AlphaFoldDB" id="A0AAE9GG43"/>
<dbReference type="PANTHER" id="PTHR35580:SF1">
    <property type="entry name" value="PHYTASE-LIKE DOMAIN-CONTAINING PROTEIN"/>
    <property type="match status" value="1"/>
</dbReference>
<dbReference type="Proteomes" id="UP000829829">
    <property type="component" value="Chromosome 1"/>
</dbReference>
<gene>
    <name evidence="1" type="ORF">MAL03_13315</name>
</gene>
<dbReference type="Gene3D" id="2.40.10.500">
    <property type="match status" value="1"/>
</dbReference>
<protein>
    <submittedName>
        <fullName evidence="1">SBBP repeat-containing protein</fullName>
    </submittedName>
</protein>
<dbReference type="SUPFAM" id="SSF101898">
    <property type="entry name" value="NHL repeat"/>
    <property type="match status" value="1"/>
</dbReference>
<proteinExistence type="predicted"/>
<sequence length="465" mass="48597">MKLNLGLVAFYIFFSTYNCLSYECSSLDYTCNPQSLLINFSSSNQDEVSNISNPVETFSNTGTRQWTRLLGAAGSVTVAYGITSDSSGNIYSTGQTSGNLDGQILTGTQDLFVTKYDGSGNKQWTRLLGVGGIQTLARGVTSDNIGNIYTTGATSGNLDGQILTGTQDLFVTKYDGSGNKQWTRLLGVAGTTSQANGIRPDSSGNVYTIGYTLGNLDGQILTGIQDLFVTKYDGSGNRQWTRLLGVAGQITQANGIASDSSGNIYLTGRASGNLDGQILTGTQDLFVTKYDSGGNKQWTRLLGAAGISTTAYGVTSDSSGNVYTVGATAGSLDGQTLTGTQDLFVTKYDGSGNKQWTRLLGVAGQITQANGIASDSSGNMYLTGLASGNLDGQVLTGTQDLFVTKYDSGGNKQWTRLLGAAGISTTAYGVTSDGSGNVYTVGTTAGSLDGQILTGTQDLFVVKYR</sequence>
<accession>A0AAE9GG43</accession>
<organism evidence="1 2">
    <name type="scientific">Leptospira noguchii</name>
    <dbReference type="NCBI Taxonomy" id="28182"/>
    <lineage>
        <taxon>Bacteria</taxon>
        <taxon>Pseudomonadati</taxon>
        <taxon>Spirochaetota</taxon>
        <taxon>Spirochaetia</taxon>
        <taxon>Leptospirales</taxon>
        <taxon>Leptospiraceae</taxon>
        <taxon>Leptospira</taxon>
    </lineage>
</organism>
<dbReference type="EMBL" id="CP091957">
    <property type="protein sequence ID" value="UOG55838.1"/>
    <property type="molecule type" value="Genomic_DNA"/>
</dbReference>
<name>A0AAE9GG43_9LEPT</name>
<dbReference type="Pfam" id="PF06739">
    <property type="entry name" value="SBBP"/>
    <property type="match status" value="7"/>
</dbReference>
<dbReference type="RefSeq" id="WP_243815291.1">
    <property type="nucleotide sequence ID" value="NZ_CP091957.1"/>
</dbReference>
<reference evidence="1" key="1">
    <citation type="submission" date="2022-02" db="EMBL/GenBank/DDBJ databases">
        <title>The genetically variable rfb locus in Leptospira is a mobile cassette and a molecular signature of serovar identity.</title>
        <authorList>
            <person name="Nieves C."/>
            <person name="Vincent A.T."/>
            <person name="Zarantonelli L."/>
            <person name="Picardeau M."/>
            <person name="Veyrier F.J."/>
            <person name="Buschiazzo A."/>
        </authorList>
    </citation>
    <scope>NUCLEOTIDE SEQUENCE</scope>
    <source>
        <strain evidence="1">IP1512017</strain>
    </source>
</reference>
<evidence type="ECO:0000313" key="1">
    <source>
        <dbReference type="EMBL" id="UOG55838.1"/>
    </source>
</evidence>
<dbReference type="InterPro" id="IPR052918">
    <property type="entry name" value="Motility_Chemotaxis_Reg"/>
</dbReference>
<evidence type="ECO:0000313" key="2">
    <source>
        <dbReference type="Proteomes" id="UP000829829"/>
    </source>
</evidence>